<dbReference type="PANTHER" id="PTHR36194">
    <property type="entry name" value="S-LAYER-LIKE PROTEIN"/>
    <property type="match status" value="1"/>
</dbReference>
<evidence type="ECO:0000313" key="2">
    <source>
        <dbReference type="EMBL" id="BBM83250.1"/>
    </source>
</evidence>
<dbReference type="OrthoDB" id="36480at2"/>
<dbReference type="Gene3D" id="1.25.40.10">
    <property type="entry name" value="Tetratricopeptide repeat domain"/>
    <property type="match status" value="1"/>
</dbReference>
<dbReference type="Proteomes" id="UP000326354">
    <property type="component" value="Chromosome"/>
</dbReference>
<dbReference type="RefSeq" id="WP_151967459.1">
    <property type="nucleotide sequence ID" value="NZ_AP019860.1"/>
</dbReference>
<evidence type="ECO:0008006" key="4">
    <source>
        <dbReference type="Google" id="ProtNLM"/>
    </source>
</evidence>
<sequence length="1512" mass="172236">MCRLPLIFLLAISLIFSSGLIADDKKPEKKEGEKTKVVAPQSAQQAKELFQKSFGLEKEHKYAEAIAGYEAVLGFYQKQEGTQYDVYIMYTLQNLAVLYANSNQTEKSIRLLQQAIRYAEKLGNCGKMSDFHHKLGVIYNHKCQVKAKAAAQKDDITPDGQITVGAADVLGNKNFTDFQAVAGAEFVPQSVQTAGTEDPFAKKIEHYTKFLVAKVRSDFDEDELITPDSVRVVLQIEKKGYYPLNKMVQMLPEKRHSEVDEMLVAMPRKVEPRVFEDFFQQGPITPDEITLTNLKNGKESGKPRRVSDDSFKPGHYLLSIRKAGYEDVKKALTIYPNEGPFQFEERLLSKMREIAASIRGDFVDPKSGKDTIDPDTFTLNGQSVKDSSKVKPGEYQLVIKEEGFEPIVKTIIIPPSESQYRFFEQMKTLNRQVYFQITGDYQPNKELTPDEIAFNNRFVKITGESLRPDTYRVVIRKRGYEPVSKRVTIYPSSKDYILKESLKSLPRRVQTQILASFPKMRISPDKCTLNGRDIKTQENFKPGKYELKIERAGYVPITKTIEIPPSDEPYTISSVLNPKDVELKLQITYDVEPEDKDQTYTCNMKNEALGLKEKVSDGKKIKPESYLYEVIQPGYEIASDRVLIMPREDAYTLQRRLVARDRTVVTDISDEAGNPIEPDEITLDGKAINKGFKVKPGIHELVILKEGYIPVRKQVQILASDKDYILSEVVISKTRLVTFEFRDSYTKDLIKPEQISIGKENPKNPKTVLTMKPGNYPLRVVKTGYAMINKTVNIPVGSGNYVIKELMNATVREVHINITGDFKPSEPLEVDVLAMNEMPMGAVNKIRPGMYELVIERKGYYPIYKRLNITPGQEPYKIDEQMKSKPRKVNLNIISSYTSNKMTPTSVLVGTTAIKDGQEMKPSEYQLAIKEKGYKTISSGITIEPSEDPYVLEATMEALPRQIQYSFVSDFDNKEVMPDVITLDNEIMEQGESQLPGTYTVAVEKQGYNEKSFEIVVTPSDEPYLIKDMLETVAREIELDITGDFPVGERIDPEIVALDGKDAREHLFKPRKYELEIQQPGYIPLRKNVTIEPGNEPYLIQEVLATKPRKIDLNITYDIEPPSHLAPYKITMAPLDKPSEAKEIKPGDIIKPNSYILKIEKPAYETIEVKQHVWPDDRPYVIDQKLRAKQVPININITHNVEPPANLPPYQVSLISKKTRVLFLVTDGKRIRPGSYDLKVTQPGYSFGAIKTIDIAPSEDAYLINESLLAKNRQISFEMVDKKTGSLVDAHEVIDLGTKKKVEFRDVFEPGKKVNFRVKFKKYQTVSTATLIPPGEGPYILPVPLVELNPLEFTIRKNTEKIDGIEYTYTFSIDGKMLEDHHIKMEKGIGRFYYTVMVPPKAKNFRAYIGYKFLQRALARFRSGMSISRPENLSVPKLIEHLDRMAKGERGRRASLEVMEKLLKGYRNRKMLKQLHNTERDQLISYLESWKLGPAQDRVRLQVVVEAINKTK</sequence>
<organism evidence="2 3">
    <name type="scientific">Uabimicrobium amorphum</name>
    <dbReference type="NCBI Taxonomy" id="2596890"/>
    <lineage>
        <taxon>Bacteria</taxon>
        <taxon>Pseudomonadati</taxon>
        <taxon>Planctomycetota</taxon>
        <taxon>Candidatus Uabimicrobiia</taxon>
        <taxon>Candidatus Uabimicrobiales</taxon>
        <taxon>Candidatus Uabimicrobiaceae</taxon>
        <taxon>Candidatus Uabimicrobium</taxon>
    </lineage>
</organism>
<accession>A0A5S9ILI2</accession>
<dbReference type="KEGG" id="uam:UABAM_01601"/>
<feature type="signal peptide" evidence="1">
    <location>
        <begin position="1"/>
        <end position="22"/>
    </location>
</feature>
<feature type="chain" id="PRO_5024893130" description="PEGA domain-containing protein" evidence="1">
    <location>
        <begin position="23"/>
        <end position="1512"/>
    </location>
</feature>
<evidence type="ECO:0000313" key="3">
    <source>
        <dbReference type="Proteomes" id="UP000326354"/>
    </source>
</evidence>
<keyword evidence="3" id="KW-1185">Reference proteome</keyword>
<keyword evidence="1" id="KW-0732">Signal</keyword>
<evidence type="ECO:0000256" key="1">
    <source>
        <dbReference type="SAM" id="SignalP"/>
    </source>
</evidence>
<dbReference type="InterPro" id="IPR011990">
    <property type="entry name" value="TPR-like_helical_dom_sf"/>
</dbReference>
<proteinExistence type="predicted"/>
<gene>
    <name evidence="2" type="ORF">UABAM_01601</name>
</gene>
<name>A0A5S9ILI2_UABAM</name>
<dbReference type="SUPFAM" id="SSF48452">
    <property type="entry name" value="TPR-like"/>
    <property type="match status" value="1"/>
</dbReference>
<reference evidence="2 3" key="1">
    <citation type="submission" date="2019-08" db="EMBL/GenBank/DDBJ databases">
        <title>Complete genome sequence of Candidatus Uab amorphum.</title>
        <authorList>
            <person name="Shiratori T."/>
            <person name="Suzuki S."/>
            <person name="Kakizawa Y."/>
            <person name="Ishida K."/>
        </authorList>
    </citation>
    <scope>NUCLEOTIDE SEQUENCE [LARGE SCALE GENOMIC DNA]</scope>
    <source>
        <strain evidence="2 3">SRT547</strain>
    </source>
</reference>
<protein>
    <recommendedName>
        <fullName evidence="4">PEGA domain-containing protein</fullName>
    </recommendedName>
</protein>
<dbReference type="PANTHER" id="PTHR36194:SF1">
    <property type="entry name" value="S-LAYER-LIKE PROTEIN"/>
    <property type="match status" value="1"/>
</dbReference>
<dbReference type="EMBL" id="AP019860">
    <property type="protein sequence ID" value="BBM83250.1"/>
    <property type="molecule type" value="Genomic_DNA"/>
</dbReference>